<evidence type="ECO:0000256" key="1">
    <source>
        <dbReference type="ARBA" id="ARBA00004141"/>
    </source>
</evidence>
<organism evidence="14 15">
    <name type="scientific">Willisornis vidua</name>
    <name type="common">Xingu scale-backed antbird</name>
    <dbReference type="NCBI Taxonomy" id="1566151"/>
    <lineage>
        <taxon>Eukaryota</taxon>
        <taxon>Metazoa</taxon>
        <taxon>Chordata</taxon>
        <taxon>Craniata</taxon>
        <taxon>Vertebrata</taxon>
        <taxon>Euteleostomi</taxon>
        <taxon>Archelosauria</taxon>
        <taxon>Archosauria</taxon>
        <taxon>Dinosauria</taxon>
        <taxon>Saurischia</taxon>
        <taxon>Theropoda</taxon>
        <taxon>Coelurosauria</taxon>
        <taxon>Aves</taxon>
        <taxon>Neognathae</taxon>
        <taxon>Neoaves</taxon>
        <taxon>Telluraves</taxon>
        <taxon>Australaves</taxon>
        <taxon>Passeriformes</taxon>
        <taxon>Thamnophilidae</taxon>
        <taxon>Willisornis</taxon>
    </lineage>
</organism>
<proteinExistence type="predicted"/>
<dbReference type="InterPro" id="IPR011990">
    <property type="entry name" value="TPR-like_helical_dom_sf"/>
</dbReference>
<dbReference type="Pfam" id="PF00083">
    <property type="entry name" value="Sugar_tr"/>
    <property type="match status" value="2"/>
</dbReference>
<dbReference type="InterPro" id="IPR005828">
    <property type="entry name" value="MFS_sugar_transport-like"/>
</dbReference>
<evidence type="ECO:0000256" key="2">
    <source>
        <dbReference type="ARBA" id="ARBA00012513"/>
    </source>
</evidence>
<dbReference type="InterPro" id="IPR011009">
    <property type="entry name" value="Kinase-like_dom_sf"/>
</dbReference>
<keyword evidence="5 14" id="KW-0418">Kinase</keyword>
<dbReference type="Proteomes" id="UP001145742">
    <property type="component" value="Unassembled WGS sequence"/>
</dbReference>
<dbReference type="PROSITE" id="PS50011">
    <property type="entry name" value="PROTEIN_KINASE_DOM"/>
    <property type="match status" value="1"/>
</dbReference>
<keyword evidence="7 11" id="KW-0472">Membrane</keyword>
<keyword evidence="15" id="KW-1185">Reference proteome</keyword>
<protein>
    <recommendedName>
        <fullName evidence="2">non-specific serine/threonine protein kinase</fullName>
        <ecNumber evidence="2">2.7.11.1</ecNumber>
    </recommendedName>
</protein>
<reference evidence="14" key="1">
    <citation type="submission" date="2019-10" db="EMBL/GenBank/DDBJ databases">
        <authorList>
            <person name="Soares A.E.R."/>
            <person name="Aleixo A."/>
            <person name="Schneider P."/>
            <person name="Miyaki C.Y."/>
            <person name="Schneider M.P."/>
            <person name="Mello C."/>
            <person name="Vasconcelos A.T.R."/>
        </authorList>
    </citation>
    <scope>NUCLEOTIDE SEQUENCE</scope>
    <source>
        <tissue evidence="14">Muscle</tissue>
    </source>
</reference>
<dbReference type="Gene3D" id="1.10.510.10">
    <property type="entry name" value="Transferase(Phosphotransferase) domain 1"/>
    <property type="match status" value="1"/>
</dbReference>
<dbReference type="InterPro" id="IPR019734">
    <property type="entry name" value="TPR_rpt"/>
</dbReference>
<feature type="region of interest" description="Disordered" evidence="10">
    <location>
        <begin position="223"/>
        <end position="286"/>
    </location>
</feature>
<dbReference type="PROSITE" id="PS50006">
    <property type="entry name" value="FHA_DOMAIN"/>
    <property type="match status" value="1"/>
</dbReference>
<dbReference type="GO" id="GO:0016301">
    <property type="term" value="F:kinase activity"/>
    <property type="evidence" value="ECO:0007669"/>
    <property type="project" value="UniProtKB-KW"/>
</dbReference>
<comment type="catalytic activity">
    <reaction evidence="9">
        <text>L-seryl-[protein] + ATP = O-phospho-L-seryl-[protein] + ADP + H(+)</text>
        <dbReference type="Rhea" id="RHEA:17989"/>
        <dbReference type="Rhea" id="RHEA-COMP:9863"/>
        <dbReference type="Rhea" id="RHEA-COMP:11604"/>
        <dbReference type="ChEBI" id="CHEBI:15378"/>
        <dbReference type="ChEBI" id="CHEBI:29999"/>
        <dbReference type="ChEBI" id="CHEBI:30616"/>
        <dbReference type="ChEBI" id="CHEBI:83421"/>
        <dbReference type="ChEBI" id="CHEBI:456216"/>
        <dbReference type="EC" id="2.7.11.1"/>
    </reaction>
</comment>
<evidence type="ECO:0000313" key="14">
    <source>
        <dbReference type="EMBL" id="KAJ7416124.1"/>
    </source>
</evidence>
<evidence type="ECO:0000313" key="15">
    <source>
        <dbReference type="Proteomes" id="UP001145742"/>
    </source>
</evidence>
<keyword evidence="5 14" id="KW-0808">Transferase</keyword>
<comment type="catalytic activity">
    <reaction evidence="8">
        <text>L-threonyl-[protein] + ATP = O-phospho-L-threonyl-[protein] + ADP + H(+)</text>
        <dbReference type="Rhea" id="RHEA:46608"/>
        <dbReference type="Rhea" id="RHEA-COMP:11060"/>
        <dbReference type="Rhea" id="RHEA-COMP:11605"/>
        <dbReference type="ChEBI" id="CHEBI:15378"/>
        <dbReference type="ChEBI" id="CHEBI:30013"/>
        <dbReference type="ChEBI" id="CHEBI:30616"/>
        <dbReference type="ChEBI" id="CHEBI:61977"/>
        <dbReference type="ChEBI" id="CHEBI:456216"/>
        <dbReference type="EC" id="2.7.11.1"/>
    </reaction>
</comment>
<dbReference type="Pfam" id="PF00498">
    <property type="entry name" value="FHA"/>
    <property type="match status" value="1"/>
</dbReference>
<feature type="transmembrane region" description="Helical" evidence="11">
    <location>
        <begin position="12"/>
        <end position="30"/>
    </location>
</feature>
<evidence type="ECO:0000259" key="13">
    <source>
        <dbReference type="PROSITE" id="PS50011"/>
    </source>
</evidence>
<dbReference type="SMART" id="SM00240">
    <property type="entry name" value="FHA"/>
    <property type="match status" value="1"/>
</dbReference>
<dbReference type="PROSITE" id="PS00108">
    <property type="entry name" value="PROTEIN_KINASE_ST"/>
    <property type="match status" value="1"/>
</dbReference>
<dbReference type="PANTHER" id="PTHR44167:SF24">
    <property type="entry name" value="SERINE_THREONINE-PROTEIN KINASE CHK2"/>
    <property type="match status" value="1"/>
</dbReference>
<dbReference type="EC" id="2.7.11.1" evidence="2"/>
<evidence type="ECO:0000256" key="7">
    <source>
        <dbReference type="ARBA" id="ARBA00023136"/>
    </source>
</evidence>
<feature type="domain" description="Protein kinase" evidence="13">
    <location>
        <begin position="418"/>
        <end position="684"/>
    </location>
</feature>
<evidence type="ECO:0000259" key="12">
    <source>
        <dbReference type="PROSITE" id="PS50006"/>
    </source>
</evidence>
<evidence type="ECO:0000256" key="5">
    <source>
        <dbReference type="ARBA" id="ARBA00022777"/>
    </source>
</evidence>
<evidence type="ECO:0000256" key="6">
    <source>
        <dbReference type="ARBA" id="ARBA00022989"/>
    </source>
</evidence>
<dbReference type="Pfam" id="PF00069">
    <property type="entry name" value="Pkinase"/>
    <property type="match status" value="1"/>
</dbReference>
<evidence type="ECO:0000256" key="8">
    <source>
        <dbReference type="ARBA" id="ARBA00047899"/>
    </source>
</evidence>
<gene>
    <name evidence="14" type="primary">CHEK2</name>
    <name evidence="14" type="ORF">WISP_73441</name>
</gene>
<dbReference type="SUPFAM" id="SSF56112">
    <property type="entry name" value="Protein kinase-like (PK-like)"/>
    <property type="match status" value="1"/>
</dbReference>
<feature type="domain" description="FHA" evidence="12">
    <location>
        <begin position="311"/>
        <end position="373"/>
    </location>
</feature>
<evidence type="ECO:0000256" key="3">
    <source>
        <dbReference type="ARBA" id="ARBA00022527"/>
    </source>
</evidence>
<dbReference type="CDD" id="cd22666">
    <property type="entry name" value="FHA_CHK2"/>
    <property type="match status" value="1"/>
</dbReference>
<dbReference type="InterPro" id="IPR008984">
    <property type="entry name" value="SMAD_FHA_dom_sf"/>
</dbReference>
<comment type="subcellular location">
    <subcellularLocation>
        <location evidence="1">Membrane</location>
        <topology evidence="1">Multi-pass membrane protein</topology>
    </subcellularLocation>
</comment>
<dbReference type="EMBL" id="WHWB01033857">
    <property type="protein sequence ID" value="KAJ7416124.1"/>
    <property type="molecule type" value="Genomic_DNA"/>
</dbReference>
<keyword evidence="6 11" id="KW-1133">Transmembrane helix</keyword>
<sequence length="820" mass="91794">MAIRLGRKGALLMNNIIAILASILMGISFPTGLFELLIAGRFLIGLNSALKRFHGSSEYRKEMEDIQRECFALEGEKPKKPWQLFTDRGVRWQLITVIVMTMGQQLSGINADLYSWVPYVSMMSIFAFILSFGLGPVMISNETCLQTAIPMHINGHQLPSNPTYFGLAVYPATVSSDPLLQRNANDHVKVGVGGPTPHSTPSPCVVTAQHWKHPTEALRANMSRETGNEGQQSQGAQPSQSGTSSSSSGSQSTSQSSSSSGTLSSLDTVPTQELPSIPEDQESEELVPQPWGRLFALAKGFSNCDCVNEEYWFGRDKSCDYSFSKLGLSETGFYQNYSKKHFRIFREMGPKNSYVAYIEDHSANGTFVNRELVGKGKRLPLTHNSEIALSVQNNKVFVFSDLTVDDQMMFPKEFREKYIMSKTLGSGACGEVKLAFEKSTCNKVAVKIINKRQFVASGLREANPAFNINTEIEILKKIDHPCLIKIKNFFEAEDYYIVLELMEGGELYDRVTRPIKMREATCKLYFYQMLLAVKYLHDNGIIHRDLKPENVLLSSSEETCLIKITDFGQSKILGEASLMQTLCGTPMYLAPEVLNSLGTAGYSRAVDCWSLGVILFVCLCGYPPFNEQNTQLSLKDQITRGKYMFIAKEWKHVSDMALDLVKKLLVVDPSKRLTTEEALDHPWLQDEDMKSTFQQLLAQTCANMNSSQTSKMISSFESKALGRKSPASPMLSKAEFVEKVRQSNQACHAGDFHRAIELYSEALGLDPQNCILYSNRSAALLKTQQYQRALDDALRARLLNPKWPKIILRRFEVSETPVSR</sequence>
<dbReference type="InterPro" id="IPR000253">
    <property type="entry name" value="FHA_dom"/>
</dbReference>
<dbReference type="InterPro" id="IPR008271">
    <property type="entry name" value="Ser/Thr_kinase_AS"/>
</dbReference>
<dbReference type="CDD" id="cd14084">
    <property type="entry name" value="STKc_Chk2"/>
    <property type="match status" value="1"/>
</dbReference>
<dbReference type="InterPro" id="IPR000719">
    <property type="entry name" value="Prot_kinase_dom"/>
</dbReference>
<keyword evidence="4 11" id="KW-0812">Transmembrane</keyword>
<dbReference type="SMART" id="SM00220">
    <property type="entry name" value="S_TKc"/>
    <property type="match status" value="1"/>
</dbReference>
<dbReference type="SUPFAM" id="SSF48452">
    <property type="entry name" value="TPR-like"/>
    <property type="match status" value="1"/>
</dbReference>
<dbReference type="SMART" id="SM00028">
    <property type="entry name" value="TPR"/>
    <property type="match status" value="2"/>
</dbReference>
<dbReference type="SUPFAM" id="SSF49879">
    <property type="entry name" value="SMAD/FHA domain"/>
    <property type="match status" value="1"/>
</dbReference>
<evidence type="ECO:0000256" key="9">
    <source>
        <dbReference type="ARBA" id="ARBA00048679"/>
    </source>
</evidence>
<accession>A0ABQ9DCN8</accession>
<name>A0ABQ9DCN8_9PASS</name>
<keyword evidence="3" id="KW-0723">Serine/threonine-protein kinase</keyword>
<feature type="compositionally biased region" description="Low complexity" evidence="10">
    <location>
        <begin position="230"/>
        <end position="265"/>
    </location>
</feature>
<comment type="caution">
    <text evidence="14">The sequence shown here is derived from an EMBL/GenBank/DDBJ whole genome shotgun (WGS) entry which is preliminary data.</text>
</comment>
<dbReference type="Gene3D" id="1.20.1250.20">
    <property type="entry name" value="MFS general substrate transporter like domains"/>
    <property type="match status" value="2"/>
</dbReference>
<dbReference type="Gene3D" id="2.60.200.20">
    <property type="match status" value="1"/>
</dbReference>
<dbReference type="Gene3D" id="1.25.40.10">
    <property type="entry name" value="Tetratricopeptide repeat domain"/>
    <property type="match status" value="1"/>
</dbReference>
<dbReference type="Gene3D" id="3.30.200.20">
    <property type="entry name" value="Phosphorylase Kinase, domain 1"/>
    <property type="match status" value="1"/>
</dbReference>
<evidence type="ECO:0000256" key="11">
    <source>
        <dbReference type="SAM" id="Phobius"/>
    </source>
</evidence>
<dbReference type="InterPro" id="IPR036259">
    <property type="entry name" value="MFS_trans_sf"/>
</dbReference>
<dbReference type="PANTHER" id="PTHR44167">
    <property type="entry name" value="OVARIAN-SPECIFIC SERINE/THREONINE-PROTEIN KINASE LOK-RELATED"/>
    <property type="match status" value="1"/>
</dbReference>
<evidence type="ECO:0000256" key="4">
    <source>
        <dbReference type="ARBA" id="ARBA00022692"/>
    </source>
</evidence>
<evidence type="ECO:0000256" key="10">
    <source>
        <dbReference type="SAM" id="MobiDB-lite"/>
    </source>
</evidence>